<organism evidence="2 3">
    <name type="scientific">Mongoliitalea lutea</name>
    <dbReference type="NCBI Taxonomy" id="849756"/>
    <lineage>
        <taxon>Bacteria</taxon>
        <taxon>Pseudomonadati</taxon>
        <taxon>Bacteroidota</taxon>
        <taxon>Cytophagia</taxon>
        <taxon>Cytophagales</taxon>
        <taxon>Cyclobacteriaceae</taxon>
        <taxon>Mongoliitalea</taxon>
    </lineage>
</organism>
<sequence length="160" mass="18598">MARYTFNETQRFTQLWIWGLLILVSAISIYGIASQPMEGWELVPLVVILGTVLVLFVSMQLKTRIDESGLTFSFFPFIGDRKYNLEDIQKLELIEYNSIFKFGGWGIRYNFFMWAYNVRGKHGLVVHLKDKKFLLGTQKPEGIKKVIEQFRELKGGDYAS</sequence>
<keyword evidence="1" id="KW-1133">Transmembrane helix</keyword>
<dbReference type="EMBL" id="BMYF01000021">
    <property type="protein sequence ID" value="GHB48121.1"/>
    <property type="molecule type" value="Genomic_DNA"/>
</dbReference>
<keyword evidence="1" id="KW-0472">Membrane</keyword>
<evidence type="ECO:0000313" key="2">
    <source>
        <dbReference type="EMBL" id="GHB48121.1"/>
    </source>
</evidence>
<gene>
    <name evidence="2" type="ORF">GCM10008106_31270</name>
</gene>
<evidence type="ECO:0000313" key="3">
    <source>
        <dbReference type="Proteomes" id="UP000642809"/>
    </source>
</evidence>
<keyword evidence="1" id="KW-0812">Transmembrane</keyword>
<protein>
    <recommendedName>
        <fullName evidence="4">PH domain-containing protein</fullName>
    </recommendedName>
</protein>
<keyword evidence="3" id="KW-1185">Reference proteome</keyword>
<evidence type="ECO:0008006" key="4">
    <source>
        <dbReference type="Google" id="ProtNLM"/>
    </source>
</evidence>
<feature type="transmembrane region" description="Helical" evidence="1">
    <location>
        <begin position="39"/>
        <end position="57"/>
    </location>
</feature>
<comment type="caution">
    <text evidence="2">The sequence shown here is derived from an EMBL/GenBank/DDBJ whole genome shotgun (WGS) entry which is preliminary data.</text>
</comment>
<evidence type="ECO:0000256" key="1">
    <source>
        <dbReference type="SAM" id="Phobius"/>
    </source>
</evidence>
<dbReference type="Proteomes" id="UP000642809">
    <property type="component" value="Unassembled WGS sequence"/>
</dbReference>
<proteinExistence type="predicted"/>
<reference evidence="2" key="2">
    <citation type="submission" date="2020-09" db="EMBL/GenBank/DDBJ databases">
        <authorList>
            <person name="Sun Q."/>
            <person name="Kim S."/>
        </authorList>
    </citation>
    <scope>NUCLEOTIDE SEQUENCE</scope>
    <source>
        <strain evidence="2">KCTC 23224</strain>
    </source>
</reference>
<accession>A0A8J3D1V5</accession>
<feature type="transmembrane region" description="Helical" evidence="1">
    <location>
        <begin position="12"/>
        <end position="33"/>
    </location>
</feature>
<dbReference type="AlphaFoldDB" id="A0A8J3D1V5"/>
<name>A0A8J3D1V5_9BACT</name>
<dbReference type="RefSeq" id="WP_189584820.1">
    <property type="nucleotide sequence ID" value="NZ_BMYF01000021.1"/>
</dbReference>
<reference evidence="2" key="1">
    <citation type="journal article" date="2014" name="Int. J. Syst. Evol. Microbiol.">
        <title>Complete genome sequence of Corynebacterium casei LMG S-19264T (=DSM 44701T), isolated from a smear-ripened cheese.</title>
        <authorList>
            <consortium name="US DOE Joint Genome Institute (JGI-PGF)"/>
            <person name="Walter F."/>
            <person name="Albersmeier A."/>
            <person name="Kalinowski J."/>
            <person name="Ruckert C."/>
        </authorList>
    </citation>
    <scope>NUCLEOTIDE SEQUENCE</scope>
    <source>
        <strain evidence="2">KCTC 23224</strain>
    </source>
</reference>